<name>A0ABM4G5S4_9AVES</name>
<dbReference type="InterPro" id="IPR013783">
    <property type="entry name" value="Ig-like_fold"/>
</dbReference>
<feature type="signal peptide" evidence="4">
    <location>
        <begin position="1"/>
        <end position="22"/>
    </location>
</feature>
<organism evidence="5 6">
    <name type="scientific">Apteryx mantelli</name>
    <name type="common">North Island brown kiwi</name>
    <dbReference type="NCBI Taxonomy" id="2696672"/>
    <lineage>
        <taxon>Eukaryota</taxon>
        <taxon>Metazoa</taxon>
        <taxon>Chordata</taxon>
        <taxon>Craniata</taxon>
        <taxon>Vertebrata</taxon>
        <taxon>Euteleostomi</taxon>
        <taxon>Archelosauria</taxon>
        <taxon>Archosauria</taxon>
        <taxon>Dinosauria</taxon>
        <taxon>Saurischia</taxon>
        <taxon>Theropoda</taxon>
        <taxon>Coelurosauria</taxon>
        <taxon>Aves</taxon>
        <taxon>Palaeognathae</taxon>
        <taxon>Apterygiformes</taxon>
        <taxon>Apterygidae</taxon>
        <taxon>Apteryx</taxon>
    </lineage>
</organism>
<keyword evidence="4" id="KW-0732">Signal</keyword>
<dbReference type="CDD" id="cd00063">
    <property type="entry name" value="FN3"/>
    <property type="match status" value="1"/>
</dbReference>
<accession>A0ABM4G5S4</accession>
<feature type="chain" id="PRO_5046414195" description="Fibronectin type-III domain-containing protein" evidence="4">
    <location>
        <begin position="23"/>
        <end position="375"/>
    </location>
</feature>
<dbReference type="PANTHER" id="PTHR24051:SF6">
    <property type="entry name" value="FIBRONECTIN TYPE-III DOMAIN-CONTAINING PROTEIN-RELATED"/>
    <property type="match status" value="1"/>
</dbReference>
<gene>
    <name evidence="6" type="primary">LOC136995434</name>
</gene>
<dbReference type="Gene3D" id="2.60.40.10">
    <property type="entry name" value="Immunoglobulins"/>
    <property type="match status" value="1"/>
</dbReference>
<sequence length="375" mass="41550">MVLRRLALAFLLVLAPLMPAQGQKDPGPKTQGAAKEAGTCQRPQWDQRLQLAPDHTNYKKNEKIRLSCPRGLHPSFSQVKCSGNVQSMSYSGSVNQDVWLGKIGTSNWTHIQRAVECIKLLQVVPGTLEVSATSIKLNWTCMFPDACQHMWAMCRLAGPSSPPCEAEEVTGEEMLQGQKGTFTCPPLQPFTVYSVTISLPPSMVLYTRLVRTEETVPDKVENLSLDRNTGLLRWNALPSCKGEILGYQLNISARRVHDGSFLEFKQLMVNASVTQYMPPYQRPGSKYMVAIQGLTAAGAGDTSILEFQMYFSGILWFVLSRKRKALPSKVEEEHYTELQSYENLDSYCVIKGCPLADDNAGKGGQAEELSLPSLP</sequence>
<evidence type="ECO:0000256" key="2">
    <source>
        <dbReference type="ARBA" id="ARBA00023157"/>
    </source>
</evidence>
<keyword evidence="5" id="KW-1185">Reference proteome</keyword>
<proteinExistence type="predicted"/>
<reference evidence="6" key="1">
    <citation type="submission" date="2025-08" db="UniProtKB">
        <authorList>
            <consortium name="RefSeq"/>
        </authorList>
    </citation>
    <scope>IDENTIFICATION</scope>
    <source>
        <tissue evidence="6">Blood</tissue>
    </source>
</reference>
<feature type="region of interest" description="Disordered" evidence="3">
    <location>
        <begin position="21"/>
        <end position="41"/>
    </location>
</feature>
<evidence type="ECO:0000256" key="1">
    <source>
        <dbReference type="ARBA" id="ARBA00022737"/>
    </source>
</evidence>
<evidence type="ECO:0000313" key="5">
    <source>
        <dbReference type="Proteomes" id="UP001652627"/>
    </source>
</evidence>
<protein>
    <recommendedName>
        <fullName evidence="7">Fibronectin type-III domain-containing protein</fullName>
    </recommendedName>
</protein>
<evidence type="ECO:0000256" key="4">
    <source>
        <dbReference type="SAM" id="SignalP"/>
    </source>
</evidence>
<keyword evidence="1" id="KW-0677">Repeat</keyword>
<dbReference type="PANTHER" id="PTHR24051">
    <property type="entry name" value="SUSHI DOMAIN-CONTAINING PROTEIN 1"/>
    <property type="match status" value="1"/>
</dbReference>
<dbReference type="InterPro" id="IPR051622">
    <property type="entry name" value="R-tyr_protein_phosphatases"/>
</dbReference>
<dbReference type="InterPro" id="IPR036116">
    <property type="entry name" value="FN3_sf"/>
</dbReference>
<dbReference type="RefSeq" id="XP_067172554.1">
    <property type="nucleotide sequence ID" value="XM_067316453.1"/>
</dbReference>
<dbReference type="GeneID" id="136995434"/>
<dbReference type="SUPFAM" id="SSF49265">
    <property type="entry name" value="Fibronectin type III"/>
    <property type="match status" value="1"/>
</dbReference>
<dbReference type="InterPro" id="IPR003961">
    <property type="entry name" value="FN3_dom"/>
</dbReference>
<evidence type="ECO:0000313" key="6">
    <source>
        <dbReference type="RefSeq" id="XP_067172554.1"/>
    </source>
</evidence>
<evidence type="ECO:0000256" key="3">
    <source>
        <dbReference type="SAM" id="MobiDB-lite"/>
    </source>
</evidence>
<evidence type="ECO:0008006" key="7">
    <source>
        <dbReference type="Google" id="ProtNLM"/>
    </source>
</evidence>
<keyword evidence="2" id="KW-1015">Disulfide bond</keyword>
<dbReference type="Proteomes" id="UP001652627">
    <property type="component" value="Chromosome Z"/>
</dbReference>